<dbReference type="InterPro" id="IPR011992">
    <property type="entry name" value="EF-hand-dom_pair"/>
</dbReference>
<dbReference type="Pfam" id="PF08757">
    <property type="entry name" value="CotH"/>
    <property type="match status" value="1"/>
</dbReference>
<dbReference type="AlphaFoldDB" id="E7C5S6"/>
<protein>
    <submittedName>
        <fullName evidence="1">Spore coat assembly protein</fullName>
    </submittedName>
</protein>
<dbReference type="EMBL" id="GU567997">
    <property type="protein sequence ID" value="ADI22800.1"/>
    <property type="molecule type" value="Genomic_DNA"/>
</dbReference>
<dbReference type="SUPFAM" id="SSF47473">
    <property type="entry name" value="EF-hand"/>
    <property type="match status" value="1"/>
</dbReference>
<accession>E7C5S6</accession>
<organism evidence="1">
    <name type="scientific">uncultured Oceanospirillales bacterium HF0500_29K23</name>
    <dbReference type="NCBI Taxonomy" id="723622"/>
    <lineage>
        <taxon>Bacteria</taxon>
        <taxon>Pseudomonadati</taxon>
        <taxon>Pseudomonadota</taxon>
        <taxon>Gammaproteobacteria</taxon>
        <taxon>Oceanospirillales</taxon>
        <taxon>environmental samples</taxon>
    </lineage>
</organism>
<sequence>MFTMKHLLLTTIAAVLVSADEAEPSDVFWNDLKVHRFHLEMSEAEWEAMKALDPHKGLAPAERLKKINGEQRELHRSRFPWAEGSLTINGQHLNGIGARYKGNASFNLMRGSLKRNMKIKLDWTNKDQNYNSVETLNLNAGGLDPSKLRDVFSYWLFREAGVPAPRTTFAEMTLTIPGRYEKEHLGLYTIVEQVNKSFLKDRFGSKKGLLMKPEGIASVEYHGDDWRFYAPLYRPDDQPSLAQSMRVMDFANVVNLSNTKQFRDSISSYLDIDGFLRFIAVNALIVNLDTLLAMPQNYYLHLSKDTNKFVFFPWDLDISFAGWPLGGKPADQMKLSLVHPHSSDAHKLIDRLLAMESVKLRYDKIINQLVEGIFSKEQLIKKFEKLERTILDSRERDTAAIESRNERGYPAPRGYQPPGIREFIDKRTSSIKRQLNGKETGYIFVHGRPGGRLGHLAQGGFGRGRLAMHMLIQGDLNEDKSISKKELLTMLSGWFDVMDREKAGKLNKAAFIKALPDAFFPSGRKPLGRIPEPYVAAGLFSLADSDEDGMATKQSLTSSFDGLLEKLAPGNSGKLNEHSLMIGLRSLIHQSRNGGEKKIK</sequence>
<proteinExistence type="predicted"/>
<reference evidence="1" key="1">
    <citation type="submission" date="2010-01" db="EMBL/GenBank/DDBJ databases">
        <title>Genome fragments of uncultured bacteria from the North Pacific subtropical Gyre.</title>
        <authorList>
            <person name="Pham V.D."/>
            <person name="Delong E.F."/>
        </authorList>
    </citation>
    <scope>NUCLEOTIDE SEQUENCE</scope>
</reference>
<dbReference type="InterPro" id="IPR014867">
    <property type="entry name" value="Spore_coat_CotH_CotH2/3/7"/>
</dbReference>
<name>E7C5S6_9GAMM</name>
<evidence type="ECO:0000313" key="1">
    <source>
        <dbReference type="EMBL" id="ADI22800.1"/>
    </source>
</evidence>
<dbReference type="PANTHER" id="PTHR40050">
    <property type="entry name" value="INNER SPORE COAT PROTEIN H"/>
    <property type="match status" value="1"/>
</dbReference>
<dbReference type="PANTHER" id="PTHR40050:SF1">
    <property type="entry name" value="INNER SPORE COAT PROTEIN H"/>
    <property type="match status" value="1"/>
</dbReference>